<dbReference type="GO" id="GO:0046820">
    <property type="term" value="F:4-amino-4-deoxychorismate synthase activity"/>
    <property type="evidence" value="ECO:0007669"/>
    <property type="project" value="TreeGrafter"/>
</dbReference>
<dbReference type="EMBL" id="FOAA01000005">
    <property type="protein sequence ID" value="SEK82051.1"/>
    <property type="molecule type" value="Genomic_DNA"/>
</dbReference>
<evidence type="ECO:0000259" key="3">
    <source>
        <dbReference type="Pfam" id="PF00117"/>
    </source>
</evidence>
<dbReference type="SUPFAM" id="SSF52317">
    <property type="entry name" value="Class I glutamine amidotransferase-like"/>
    <property type="match status" value="1"/>
</dbReference>
<sequence>MLLMIDNYDSFTYNLVQYLGELGADVDVRRNDVLTADEIEAMAPERIVISPGPCTPDQAGISLEVIRRFAGRIPLLGVCLGHQSIGQAFGGHIIHAREIMHGKTSMVHHKDIGVFQGLENPLEATRYHSLVIDKTRLPDCLEVTAWTETPDGRLDEIMGVRHRELAVEGVQFHPESILTRQGHELLQNFLRTPLVVDRSPGGRENPAKHQDRGRATP</sequence>
<proteinExistence type="predicted"/>
<dbReference type="InterPro" id="IPR029062">
    <property type="entry name" value="Class_I_gatase-like"/>
</dbReference>
<evidence type="ECO:0000256" key="2">
    <source>
        <dbReference type="SAM" id="MobiDB-lite"/>
    </source>
</evidence>
<dbReference type="STRING" id="1396821.SAMN05444515_105142"/>
<feature type="region of interest" description="Disordered" evidence="2">
    <location>
        <begin position="196"/>
        <end position="217"/>
    </location>
</feature>
<keyword evidence="5" id="KW-1185">Reference proteome</keyword>
<evidence type="ECO:0000313" key="5">
    <source>
        <dbReference type="Proteomes" id="UP000199256"/>
    </source>
</evidence>
<evidence type="ECO:0000256" key="1">
    <source>
        <dbReference type="ARBA" id="ARBA00022962"/>
    </source>
</evidence>
<dbReference type="RefSeq" id="WP_090252555.1">
    <property type="nucleotide sequence ID" value="NZ_FOAA01000005.1"/>
</dbReference>
<reference evidence="5" key="1">
    <citation type="submission" date="2016-10" db="EMBL/GenBank/DDBJ databases">
        <authorList>
            <person name="Varghese N."/>
            <person name="Submissions S."/>
        </authorList>
    </citation>
    <scope>NUCLEOTIDE SEQUENCE [LARGE SCALE GENOMIC DNA]</scope>
    <source>
        <strain evidence="5">DSM 241</strain>
    </source>
</reference>
<dbReference type="FunFam" id="3.40.50.880:FF:000003">
    <property type="entry name" value="Anthranilate synthase component II"/>
    <property type="match status" value="1"/>
</dbReference>
<dbReference type="InterPro" id="IPR050472">
    <property type="entry name" value="Anth_synth/Amidotransfase"/>
</dbReference>
<dbReference type="PRINTS" id="PR00096">
    <property type="entry name" value="GATASE"/>
</dbReference>
<dbReference type="PROSITE" id="PS51273">
    <property type="entry name" value="GATASE_TYPE_1"/>
    <property type="match status" value="1"/>
</dbReference>
<organism evidence="4 5">
    <name type="scientific">Ectothiorhodospira marina</name>
    <dbReference type="NCBI Taxonomy" id="1396821"/>
    <lineage>
        <taxon>Bacteria</taxon>
        <taxon>Pseudomonadati</taxon>
        <taxon>Pseudomonadota</taxon>
        <taxon>Gammaproteobacteria</taxon>
        <taxon>Chromatiales</taxon>
        <taxon>Ectothiorhodospiraceae</taxon>
        <taxon>Ectothiorhodospira</taxon>
    </lineage>
</organism>
<dbReference type="GO" id="GO:0046654">
    <property type="term" value="P:tetrahydrofolate biosynthetic process"/>
    <property type="evidence" value="ECO:0007669"/>
    <property type="project" value="TreeGrafter"/>
</dbReference>
<dbReference type="PRINTS" id="PR00099">
    <property type="entry name" value="CPSGATASE"/>
</dbReference>
<dbReference type="NCBIfam" id="TIGR00566">
    <property type="entry name" value="trpG_papA"/>
    <property type="match status" value="1"/>
</dbReference>
<protein>
    <submittedName>
        <fullName evidence="4">Anthranilate synthase component 2</fullName>
    </submittedName>
</protein>
<dbReference type="GO" id="GO:0004049">
    <property type="term" value="F:anthranilate synthase activity"/>
    <property type="evidence" value="ECO:0007669"/>
    <property type="project" value="TreeGrafter"/>
</dbReference>
<gene>
    <name evidence="4" type="ORF">SAMN05444515_105142</name>
</gene>
<dbReference type="PANTHER" id="PTHR43418">
    <property type="entry name" value="MULTIFUNCTIONAL TRYPTOPHAN BIOSYNTHESIS PROTEIN-RELATED"/>
    <property type="match status" value="1"/>
</dbReference>
<dbReference type="Gene3D" id="3.40.50.880">
    <property type="match status" value="1"/>
</dbReference>
<accession>A0A1H7K560</accession>
<dbReference type="PRINTS" id="PR00097">
    <property type="entry name" value="ANTSNTHASEII"/>
</dbReference>
<feature type="domain" description="Glutamine amidotransferase" evidence="3">
    <location>
        <begin position="3"/>
        <end position="190"/>
    </location>
</feature>
<dbReference type="CDD" id="cd01743">
    <property type="entry name" value="GATase1_Anthranilate_Synthase"/>
    <property type="match status" value="1"/>
</dbReference>
<dbReference type="InterPro" id="IPR006221">
    <property type="entry name" value="TrpG/PapA_dom"/>
</dbReference>
<dbReference type="InterPro" id="IPR017926">
    <property type="entry name" value="GATASE"/>
</dbReference>
<keyword evidence="1" id="KW-0315">Glutamine amidotransferase</keyword>
<dbReference type="AlphaFoldDB" id="A0A1H7K560"/>
<feature type="compositionally biased region" description="Basic and acidic residues" evidence="2">
    <location>
        <begin position="205"/>
        <end position="217"/>
    </location>
</feature>
<dbReference type="Pfam" id="PF00117">
    <property type="entry name" value="GATase"/>
    <property type="match status" value="1"/>
</dbReference>
<name>A0A1H7K560_9GAMM</name>
<evidence type="ECO:0000313" key="4">
    <source>
        <dbReference type="EMBL" id="SEK82051.1"/>
    </source>
</evidence>
<dbReference type="OrthoDB" id="9786812at2"/>
<dbReference type="GO" id="GO:0005829">
    <property type="term" value="C:cytosol"/>
    <property type="evidence" value="ECO:0007669"/>
    <property type="project" value="TreeGrafter"/>
</dbReference>
<dbReference type="Proteomes" id="UP000199256">
    <property type="component" value="Unassembled WGS sequence"/>
</dbReference>
<dbReference type="GO" id="GO:0000162">
    <property type="term" value="P:L-tryptophan biosynthetic process"/>
    <property type="evidence" value="ECO:0007669"/>
    <property type="project" value="TreeGrafter"/>
</dbReference>
<dbReference type="PANTHER" id="PTHR43418:SF4">
    <property type="entry name" value="MULTIFUNCTIONAL TRYPTOPHAN BIOSYNTHESIS PROTEIN"/>
    <property type="match status" value="1"/>
</dbReference>